<dbReference type="RefSeq" id="WP_115585095.1">
    <property type="nucleotide sequence ID" value="NZ_NXLU01000001.1"/>
</dbReference>
<evidence type="ECO:0000259" key="9">
    <source>
        <dbReference type="SMART" id="SM00650"/>
    </source>
</evidence>
<dbReference type="PANTHER" id="PTHR11727:SF7">
    <property type="entry name" value="DIMETHYLADENOSINE TRANSFERASE-RELATED"/>
    <property type="match status" value="1"/>
</dbReference>
<dbReference type="InterPro" id="IPR020598">
    <property type="entry name" value="rRNA_Ade_methylase_Trfase_N"/>
</dbReference>
<dbReference type="GO" id="GO:0005829">
    <property type="term" value="C:cytosol"/>
    <property type="evidence" value="ECO:0007669"/>
    <property type="project" value="TreeGrafter"/>
</dbReference>
<feature type="binding site" evidence="7 8">
    <location>
        <position position="12"/>
    </location>
    <ligand>
        <name>S-adenosyl-L-methionine</name>
        <dbReference type="ChEBI" id="CHEBI:59789"/>
    </ligand>
</feature>
<keyword evidence="2 7" id="KW-0698">rRNA processing</keyword>
<keyword evidence="11" id="KW-1185">Reference proteome</keyword>
<evidence type="ECO:0000256" key="3">
    <source>
        <dbReference type="ARBA" id="ARBA00022603"/>
    </source>
</evidence>
<dbReference type="InterPro" id="IPR029063">
    <property type="entry name" value="SAM-dependent_MTases_sf"/>
</dbReference>
<protein>
    <recommendedName>
        <fullName evidence="7">Ribosomal RNA small subunit methyltransferase A</fullName>
        <ecNumber evidence="7">2.1.1.182</ecNumber>
    </recommendedName>
    <alternativeName>
        <fullName evidence="7">16S rRNA (adenine(1518)-N(6)/adenine(1519)-N(6))-dimethyltransferase</fullName>
    </alternativeName>
    <alternativeName>
        <fullName evidence="7">16S rRNA dimethyladenosine transferase</fullName>
    </alternativeName>
    <alternativeName>
        <fullName evidence="7">16S rRNA dimethylase</fullName>
    </alternativeName>
    <alternativeName>
        <fullName evidence="7">S-adenosylmethionine-6-N', N'-adenosyl(rRNA) dimethyltransferase</fullName>
    </alternativeName>
</protein>
<dbReference type="AlphaFoldDB" id="A0A3D8IXN0"/>
<feature type="binding site" evidence="7 8">
    <location>
        <position position="38"/>
    </location>
    <ligand>
        <name>S-adenosyl-L-methionine</name>
        <dbReference type="ChEBI" id="CHEBI:59789"/>
    </ligand>
</feature>
<comment type="function">
    <text evidence="7">Specifically dimethylates two adjacent adenosines (A1518 and A1519) in the loop of a conserved hairpin near the 3'-end of 16S rRNA in the 30S particle. May play a critical role in biogenesis of 30S subunits.</text>
</comment>
<comment type="caution">
    <text evidence="10">The sequence shown here is derived from an EMBL/GenBank/DDBJ whole genome shotgun (WGS) entry which is preliminary data.</text>
</comment>
<gene>
    <name evidence="7" type="primary">rsmA</name>
    <name evidence="7" type="synonym">ksgA</name>
    <name evidence="10" type="ORF">CQA62_01085</name>
</gene>
<name>A0A3D8IXN0_9HELI</name>
<feature type="binding site" evidence="7 8">
    <location>
        <position position="58"/>
    </location>
    <ligand>
        <name>S-adenosyl-L-methionine</name>
        <dbReference type="ChEBI" id="CHEBI:59789"/>
    </ligand>
</feature>
<evidence type="ECO:0000313" key="11">
    <source>
        <dbReference type="Proteomes" id="UP000257067"/>
    </source>
</evidence>
<reference evidence="10 11" key="1">
    <citation type="submission" date="2018-04" db="EMBL/GenBank/DDBJ databases">
        <title>Novel Campyloabacter and Helicobacter Species and Strains.</title>
        <authorList>
            <person name="Mannion A.J."/>
            <person name="Shen Z."/>
            <person name="Fox J.G."/>
        </authorList>
    </citation>
    <scope>NUCLEOTIDE SEQUENCE [LARGE SCALE GENOMIC DNA]</scope>
    <source>
        <strain evidence="10 11">ATCC 700242</strain>
    </source>
</reference>
<keyword evidence="6 7" id="KW-0694">RNA-binding</keyword>
<dbReference type="PANTHER" id="PTHR11727">
    <property type="entry name" value="DIMETHYLADENOSINE TRANSFERASE"/>
    <property type="match status" value="1"/>
</dbReference>
<feature type="binding site" evidence="7 8">
    <location>
        <position position="107"/>
    </location>
    <ligand>
        <name>S-adenosyl-L-methionine</name>
        <dbReference type="ChEBI" id="CHEBI:59789"/>
    </ligand>
</feature>
<dbReference type="Pfam" id="PF00398">
    <property type="entry name" value="RrnaAD"/>
    <property type="match status" value="1"/>
</dbReference>
<dbReference type="Gene3D" id="3.40.50.150">
    <property type="entry name" value="Vaccinia Virus protein VP39"/>
    <property type="match status" value="1"/>
</dbReference>
<feature type="binding site" evidence="7 8">
    <location>
        <position position="14"/>
    </location>
    <ligand>
        <name>S-adenosyl-L-methionine</name>
        <dbReference type="ChEBI" id="CHEBI:59789"/>
    </ligand>
</feature>
<accession>A0A3D8IXN0</accession>
<comment type="catalytic activity">
    <reaction evidence="7">
        <text>adenosine(1518)/adenosine(1519) in 16S rRNA + 4 S-adenosyl-L-methionine = N(6)-dimethyladenosine(1518)/N(6)-dimethyladenosine(1519) in 16S rRNA + 4 S-adenosyl-L-homocysteine + 4 H(+)</text>
        <dbReference type="Rhea" id="RHEA:19609"/>
        <dbReference type="Rhea" id="RHEA-COMP:10232"/>
        <dbReference type="Rhea" id="RHEA-COMP:10233"/>
        <dbReference type="ChEBI" id="CHEBI:15378"/>
        <dbReference type="ChEBI" id="CHEBI:57856"/>
        <dbReference type="ChEBI" id="CHEBI:59789"/>
        <dbReference type="ChEBI" id="CHEBI:74411"/>
        <dbReference type="ChEBI" id="CHEBI:74493"/>
        <dbReference type="EC" id="2.1.1.182"/>
    </reaction>
</comment>
<dbReference type="EC" id="2.1.1.182" evidence="7"/>
<dbReference type="PROSITE" id="PS51689">
    <property type="entry name" value="SAM_RNA_A_N6_MT"/>
    <property type="match status" value="1"/>
</dbReference>
<dbReference type="Gene3D" id="1.10.8.100">
    <property type="entry name" value="Ribosomal RNA adenine dimethylase-like, domain 2"/>
    <property type="match status" value="1"/>
</dbReference>
<keyword evidence="4 7" id="KW-0808">Transferase</keyword>
<proteinExistence type="inferred from homology"/>
<evidence type="ECO:0000256" key="8">
    <source>
        <dbReference type="PROSITE-ProRule" id="PRU01026"/>
    </source>
</evidence>
<keyword evidence="3 7" id="KW-0489">Methyltransferase</keyword>
<evidence type="ECO:0000256" key="6">
    <source>
        <dbReference type="ARBA" id="ARBA00022884"/>
    </source>
</evidence>
<feature type="binding site" evidence="7 8">
    <location>
        <position position="86"/>
    </location>
    <ligand>
        <name>S-adenosyl-L-methionine</name>
        <dbReference type="ChEBI" id="CHEBI:59789"/>
    </ligand>
</feature>
<dbReference type="InterPro" id="IPR011530">
    <property type="entry name" value="rRNA_adenine_dimethylase"/>
</dbReference>
<evidence type="ECO:0000256" key="5">
    <source>
        <dbReference type="ARBA" id="ARBA00022691"/>
    </source>
</evidence>
<dbReference type="InterPro" id="IPR001737">
    <property type="entry name" value="KsgA/Erm"/>
</dbReference>
<dbReference type="InterPro" id="IPR023165">
    <property type="entry name" value="rRNA_Ade_diMease-like_C"/>
</dbReference>
<evidence type="ECO:0000256" key="1">
    <source>
        <dbReference type="ARBA" id="ARBA00022490"/>
    </source>
</evidence>
<sequence length="275" mass="31572">MHYKAKKKFGQNFLKDGYFLRQIVQAIPNISSQLIEIGIGLGDLTDELIKIHNLIAYEVDEDLCSLLIKRHSRLLETQKLKLVLCDVLELKDSTGWLHPEPYFLVSNLPYYIATLIVLKLLRDEKCEGFVVMTQKEVAEKFCARVGEKEFCALSVIAQSVGEIEFLFEVPASAFEPAPKVTSAVFRMIKKPNHPRVEEIEKLETLLKIAFSAPRKKLAKNLVKFYPKQEIEEIFSKLGLQENLRPHEVDTTLYHQILENKEKNGKQRTKDSSSPK</sequence>
<keyword evidence="5 7" id="KW-0949">S-adenosyl-L-methionine</keyword>
<organism evidence="10 11">
    <name type="scientific">Helicobacter cholecystus</name>
    <dbReference type="NCBI Taxonomy" id="45498"/>
    <lineage>
        <taxon>Bacteria</taxon>
        <taxon>Pseudomonadati</taxon>
        <taxon>Campylobacterota</taxon>
        <taxon>Epsilonproteobacteria</taxon>
        <taxon>Campylobacterales</taxon>
        <taxon>Helicobacteraceae</taxon>
        <taxon>Helicobacter</taxon>
    </lineage>
</organism>
<dbReference type="GO" id="GO:0003723">
    <property type="term" value="F:RNA binding"/>
    <property type="evidence" value="ECO:0007669"/>
    <property type="project" value="UniProtKB-UniRule"/>
</dbReference>
<comment type="similarity">
    <text evidence="7">Belongs to the class I-like SAM-binding methyltransferase superfamily. rRNA adenine N(6)-methyltransferase family. RsmA subfamily.</text>
</comment>
<dbReference type="SMART" id="SM00650">
    <property type="entry name" value="rADc"/>
    <property type="match status" value="1"/>
</dbReference>
<comment type="subcellular location">
    <subcellularLocation>
        <location evidence="7">Cytoplasm</location>
    </subcellularLocation>
</comment>
<dbReference type="SUPFAM" id="SSF53335">
    <property type="entry name" value="S-adenosyl-L-methionine-dependent methyltransferases"/>
    <property type="match status" value="1"/>
</dbReference>
<evidence type="ECO:0000256" key="4">
    <source>
        <dbReference type="ARBA" id="ARBA00022679"/>
    </source>
</evidence>
<dbReference type="Proteomes" id="UP000257067">
    <property type="component" value="Unassembled WGS sequence"/>
</dbReference>
<feature type="domain" description="Ribosomal RNA adenine methylase transferase N-terminal" evidence="9">
    <location>
        <begin position="19"/>
        <end position="191"/>
    </location>
</feature>
<evidence type="ECO:0000256" key="2">
    <source>
        <dbReference type="ARBA" id="ARBA00022552"/>
    </source>
</evidence>
<evidence type="ECO:0000256" key="7">
    <source>
        <dbReference type="HAMAP-Rule" id="MF_00607"/>
    </source>
</evidence>
<keyword evidence="1 7" id="KW-0963">Cytoplasm</keyword>
<dbReference type="HAMAP" id="MF_00607">
    <property type="entry name" value="16SrRNA_methyltr_A"/>
    <property type="match status" value="1"/>
</dbReference>
<dbReference type="EMBL" id="NXLU01000001">
    <property type="protein sequence ID" value="RDU70039.1"/>
    <property type="molecule type" value="Genomic_DNA"/>
</dbReference>
<dbReference type="NCBIfam" id="TIGR00755">
    <property type="entry name" value="ksgA"/>
    <property type="match status" value="1"/>
</dbReference>
<evidence type="ECO:0000313" key="10">
    <source>
        <dbReference type="EMBL" id="RDU70039.1"/>
    </source>
</evidence>
<dbReference type="GO" id="GO:0052908">
    <property type="term" value="F:16S rRNA (adenine(1518)-N(6)/adenine(1519)-N(6))-dimethyltransferase activity"/>
    <property type="evidence" value="ECO:0007669"/>
    <property type="project" value="UniProtKB-EC"/>
</dbReference>